<name>A0A150INM5_9EURY</name>
<reference evidence="1 2" key="1">
    <citation type="journal article" date="2016" name="ISME J.">
        <title>Chasing the elusive Euryarchaeota class WSA2: genomes reveal a uniquely fastidious methyl-reducing methanogen.</title>
        <authorList>
            <person name="Nobu M.K."/>
            <person name="Narihiro T."/>
            <person name="Kuroda K."/>
            <person name="Mei R."/>
            <person name="Liu W.T."/>
        </authorList>
    </citation>
    <scope>NUCLEOTIDE SEQUENCE [LARGE SCALE GENOMIC DNA]</scope>
    <source>
        <strain evidence="1">U1lsi0528_Bin055</strain>
    </source>
</reference>
<evidence type="ECO:0000313" key="1">
    <source>
        <dbReference type="EMBL" id="KYC46452.1"/>
    </source>
</evidence>
<dbReference type="UniPathway" id="UPA00626">
    <property type="reaction ID" value="UER00678"/>
</dbReference>
<accession>A0A150INM5</accession>
<dbReference type="Pfam" id="PF03306">
    <property type="entry name" value="AAL_decarboxy"/>
    <property type="match status" value="1"/>
</dbReference>
<comment type="caution">
    <text evidence="1">The sequence shown here is derived from an EMBL/GenBank/DDBJ whole genome shotgun (WGS) entry which is preliminary data.</text>
</comment>
<dbReference type="Gene3D" id="3.30.1330.80">
    <property type="entry name" value="Hypothetical protein, similar to alpha- acetolactate decarboxylase, domain 2"/>
    <property type="match status" value="1"/>
</dbReference>
<gene>
    <name evidence="1" type="ORF">AMQ22_02133</name>
</gene>
<organism evidence="1 2">
    <name type="scientific">Candidatus Methanofastidiosum methylothiophilum</name>
    <dbReference type="NCBI Taxonomy" id="1705564"/>
    <lineage>
        <taxon>Archaea</taxon>
        <taxon>Methanobacteriati</taxon>
        <taxon>Methanobacteriota</taxon>
        <taxon>Stenosarchaea group</taxon>
        <taxon>Candidatus Methanofastidiosia</taxon>
        <taxon>Candidatus Methanofastidiosales</taxon>
        <taxon>Candidatus Methanofastidiosaceae</taxon>
        <taxon>Candidatus Methanofastidiosum</taxon>
    </lineage>
</organism>
<dbReference type="AlphaFoldDB" id="A0A150INM5"/>
<dbReference type="GO" id="GO:0047605">
    <property type="term" value="F:acetolactate decarboxylase activity"/>
    <property type="evidence" value="ECO:0007669"/>
    <property type="project" value="InterPro"/>
</dbReference>
<dbReference type="Proteomes" id="UP000075398">
    <property type="component" value="Unassembled WGS sequence"/>
</dbReference>
<dbReference type="EMBL" id="LNGC01000200">
    <property type="protein sequence ID" value="KYC46452.1"/>
    <property type="molecule type" value="Genomic_DNA"/>
</dbReference>
<evidence type="ECO:0000313" key="2">
    <source>
        <dbReference type="Proteomes" id="UP000075398"/>
    </source>
</evidence>
<dbReference type="SUPFAM" id="SSF117856">
    <property type="entry name" value="AF0104/ALDC/Ptd012-like"/>
    <property type="match status" value="1"/>
</dbReference>
<proteinExistence type="predicted"/>
<protein>
    <submittedName>
        <fullName evidence="1">Alpha-acetolactate decarboxylase</fullName>
    </submittedName>
</protein>
<sequence>MPEYHFHFLTEDKKAGGHVLALRIHDQDVHIDYTNGFFMKAPDTEDFYNLNSKKDIDEDVKIVESGK</sequence>
<dbReference type="GO" id="GO:0045151">
    <property type="term" value="P:acetoin biosynthetic process"/>
    <property type="evidence" value="ECO:0007669"/>
    <property type="project" value="InterPro"/>
</dbReference>
<dbReference type="InterPro" id="IPR005128">
    <property type="entry name" value="Acetolactate_a_deCO2ase"/>
</dbReference>